<dbReference type="SUPFAM" id="SSF56112">
    <property type="entry name" value="Protein kinase-like (PK-like)"/>
    <property type="match status" value="1"/>
</dbReference>
<gene>
    <name evidence="1" type="ORF">K452DRAFT_235383</name>
</gene>
<dbReference type="InterPro" id="IPR051678">
    <property type="entry name" value="AGP_Transferase"/>
</dbReference>
<evidence type="ECO:0008006" key="3">
    <source>
        <dbReference type="Google" id="ProtNLM"/>
    </source>
</evidence>
<dbReference type="InterPro" id="IPR011009">
    <property type="entry name" value="Kinase-like_dom_sf"/>
</dbReference>
<dbReference type="Proteomes" id="UP000799438">
    <property type="component" value="Unassembled WGS sequence"/>
</dbReference>
<dbReference type="AlphaFoldDB" id="A0A6A6B176"/>
<sequence length="316" mass="35951">MAAIFENIPNAVAKFGLDGSIPEFADGTLSRPLRGAQCHVYKLVFRDRTTWAVRVPIKLSINSAIDVTAGENEILRQLEASGFSWSPKLIGEELNFHNPVQFPFTVYNWIPGKQLQSQCLLDYLTRIIDNRVIRICRGQLKGFRIRDCFYHRNILSQVVDIKLDNDLYFMGHGDIAAPNIIIDSSFNISGILDWSFGAYEPFQLAAALPRIFRAETPLNPTVREQDRKCFINALRAELNPENRDIVLGLIRMYSQPDLDYRQQVLEAVISKGAFKSLSQSFPLKPAVDVDLEISQFLRRRVGQKSGLTKNELLMYL</sequence>
<organism evidence="1 2">
    <name type="scientific">Aplosporella prunicola CBS 121167</name>
    <dbReference type="NCBI Taxonomy" id="1176127"/>
    <lineage>
        <taxon>Eukaryota</taxon>
        <taxon>Fungi</taxon>
        <taxon>Dikarya</taxon>
        <taxon>Ascomycota</taxon>
        <taxon>Pezizomycotina</taxon>
        <taxon>Dothideomycetes</taxon>
        <taxon>Dothideomycetes incertae sedis</taxon>
        <taxon>Botryosphaeriales</taxon>
        <taxon>Aplosporellaceae</taxon>
        <taxon>Aplosporella</taxon>
    </lineage>
</organism>
<dbReference type="EMBL" id="ML995500">
    <property type="protein sequence ID" value="KAF2137780.1"/>
    <property type="molecule type" value="Genomic_DNA"/>
</dbReference>
<dbReference type="OrthoDB" id="5598852at2759"/>
<evidence type="ECO:0000313" key="1">
    <source>
        <dbReference type="EMBL" id="KAF2137780.1"/>
    </source>
</evidence>
<protein>
    <recommendedName>
        <fullName evidence="3">Aminoglycoside phosphotransferase domain-containing protein</fullName>
    </recommendedName>
</protein>
<accession>A0A6A6B176</accession>
<dbReference type="PANTHER" id="PTHR21310">
    <property type="entry name" value="AMINOGLYCOSIDE PHOSPHOTRANSFERASE-RELATED-RELATED"/>
    <property type="match status" value="1"/>
</dbReference>
<proteinExistence type="predicted"/>
<keyword evidence="2" id="KW-1185">Reference proteome</keyword>
<evidence type="ECO:0000313" key="2">
    <source>
        <dbReference type="Proteomes" id="UP000799438"/>
    </source>
</evidence>
<dbReference type="RefSeq" id="XP_033393495.1">
    <property type="nucleotide sequence ID" value="XM_033537429.1"/>
</dbReference>
<dbReference type="PANTHER" id="PTHR21310:SF15">
    <property type="entry name" value="AMINOGLYCOSIDE PHOSPHOTRANSFERASE DOMAIN-CONTAINING PROTEIN"/>
    <property type="match status" value="1"/>
</dbReference>
<dbReference type="GeneID" id="54294925"/>
<name>A0A6A6B176_9PEZI</name>
<reference evidence="1" key="1">
    <citation type="journal article" date="2020" name="Stud. Mycol.">
        <title>101 Dothideomycetes genomes: a test case for predicting lifestyles and emergence of pathogens.</title>
        <authorList>
            <person name="Haridas S."/>
            <person name="Albert R."/>
            <person name="Binder M."/>
            <person name="Bloem J."/>
            <person name="Labutti K."/>
            <person name="Salamov A."/>
            <person name="Andreopoulos B."/>
            <person name="Baker S."/>
            <person name="Barry K."/>
            <person name="Bills G."/>
            <person name="Bluhm B."/>
            <person name="Cannon C."/>
            <person name="Castanera R."/>
            <person name="Culley D."/>
            <person name="Daum C."/>
            <person name="Ezra D."/>
            <person name="Gonzalez J."/>
            <person name="Henrissat B."/>
            <person name="Kuo A."/>
            <person name="Liang C."/>
            <person name="Lipzen A."/>
            <person name="Lutzoni F."/>
            <person name="Magnuson J."/>
            <person name="Mondo S."/>
            <person name="Nolan M."/>
            <person name="Ohm R."/>
            <person name="Pangilinan J."/>
            <person name="Park H.-J."/>
            <person name="Ramirez L."/>
            <person name="Alfaro M."/>
            <person name="Sun H."/>
            <person name="Tritt A."/>
            <person name="Yoshinaga Y."/>
            <person name="Zwiers L.-H."/>
            <person name="Turgeon B."/>
            <person name="Goodwin S."/>
            <person name="Spatafora J."/>
            <person name="Crous P."/>
            <person name="Grigoriev I."/>
        </authorList>
    </citation>
    <scope>NUCLEOTIDE SEQUENCE</scope>
    <source>
        <strain evidence="1">CBS 121167</strain>
    </source>
</reference>